<feature type="chain" id="PRO_5009515420" description="Ig-like domain-containing protein" evidence="2">
    <location>
        <begin position="26"/>
        <end position="201"/>
    </location>
</feature>
<proteinExistence type="predicted"/>
<dbReference type="Proteomes" id="UP000178091">
    <property type="component" value="Unassembled WGS sequence"/>
</dbReference>
<protein>
    <recommendedName>
        <fullName evidence="5">Ig-like domain-containing protein</fullName>
    </recommendedName>
</protein>
<comment type="caution">
    <text evidence="3">The sequence shown here is derived from an EMBL/GenBank/DDBJ whole genome shotgun (WGS) entry which is preliminary data.</text>
</comment>
<evidence type="ECO:0008006" key="5">
    <source>
        <dbReference type="Google" id="ProtNLM"/>
    </source>
</evidence>
<feature type="signal peptide" evidence="2">
    <location>
        <begin position="1"/>
        <end position="25"/>
    </location>
</feature>
<evidence type="ECO:0000313" key="3">
    <source>
        <dbReference type="EMBL" id="OGC84294.1"/>
    </source>
</evidence>
<gene>
    <name evidence="3" type="ORF">A3F55_00815</name>
</gene>
<evidence type="ECO:0000256" key="1">
    <source>
        <dbReference type="SAM" id="Phobius"/>
    </source>
</evidence>
<keyword evidence="2" id="KW-0732">Signal</keyword>
<name>A0A1F4XRR1_9BACT</name>
<dbReference type="EMBL" id="MEWW01000018">
    <property type="protein sequence ID" value="OGC84294.1"/>
    <property type="molecule type" value="Genomic_DNA"/>
</dbReference>
<keyword evidence="1" id="KW-0812">Transmembrane</keyword>
<dbReference type="AlphaFoldDB" id="A0A1F4XRR1"/>
<keyword evidence="1" id="KW-0472">Membrane</keyword>
<sequence length="201" mass="22620">MKKTGLFGLTAVVLGGLLLPTFAFAQSYYYPNYQYSSSGYSYPYNYPYDYDYDRDGDVVCVPEQQTVEEGQRAYFVAYGGDGEYDWEADGRRYRDAGRRFSHVFDDTGTERVEVESDGETDTCRVRVLERSYYYPPTYPTYPTYPIYTQPVNVMTTYVPQGLPNTGFPPVSSAALAFAAVLLFGVGLAFTPYAKKIVAAGR</sequence>
<accession>A0A1F4XRR1</accession>
<evidence type="ECO:0000313" key="4">
    <source>
        <dbReference type="Proteomes" id="UP000178091"/>
    </source>
</evidence>
<evidence type="ECO:0000256" key="2">
    <source>
        <dbReference type="SAM" id="SignalP"/>
    </source>
</evidence>
<feature type="transmembrane region" description="Helical" evidence="1">
    <location>
        <begin position="173"/>
        <end position="193"/>
    </location>
</feature>
<keyword evidence="1" id="KW-1133">Transmembrane helix</keyword>
<reference evidence="3 4" key="1">
    <citation type="journal article" date="2016" name="Nat. Commun.">
        <title>Thousands of microbial genomes shed light on interconnected biogeochemical processes in an aquifer system.</title>
        <authorList>
            <person name="Anantharaman K."/>
            <person name="Brown C.T."/>
            <person name="Hug L.A."/>
            <person name="Sharon I."/>
            <person name="Castelle C.J."/>
            <person name="Probst A.J."/>
            <person name="Thomas B.C."/>
            <person name="Singh A."/>
            <person name="Wilkins M.J."/>
            <person name="Karaoz U."/>
            <person name="Brodie E.L."/>
            <person name="Williams K.H."/>
            <person name="Hubbard S.S."/>
            <person name="Banfield J.F."/>
        </authorList>
    </citation>
    <scope>NUCLEOTIDE SEQUENCE [LARGE SCALE GENOMIC DNA]</scope>
</reference>
<organism evidence="3 4">
    <name type="scientific">Candidatus Adlerbacteria bacterium RIFCSPHIGHO2_12_FULL_53_18</name>
    <dbReference type="NCBI Taxonomy" id="1797242"/>
    <lineage>
        <taxon>Bacteria</taxon>
        <taxon>Candidatus Adleribacteriota</taxon>
    </lineage>
</organism>